<dbReference type="Proteomes" id="UP001055453">
    <property type="component" value="Chromosome"/>
</dbReference>
<proteinExistence type="predicted"/>
<evidence type="ECO:0000313" key="2">
    <source>
        <dbReference type="Proteomes" id="UP001055453"/>
    </source>
</evidence>
<organism evidence="1 2">
    <name type="scientific">Nostoc cf. commune SO-36</name>
    <dbReference type="NCBI Taxonomy" id="449208"/>
    <lineage>
        <taxon>Bacteria</taxon>
        <taxon>Bacillati</taxon>
        <taxon>Cyanobacteriota</taxon>
        <taxon>Cyanophyceae</taxon>
        <taxon>Nostocales</taxon>
        <taxon>Nostocaceae</taxon>
        <taxon>Nostoc</taxon>
    </lineage>
</organism>
<dbReference type="EMBL" id="AP025732">
    <property type="protein sequence ID" value="BDI15645.1"/>
    <property type="molecule type" value="Genomic_DNA"/>
</dbReference>
<evidence type="ECO:0000313" key="1">
    <source>
        <dbReference type="EMBL" id="BDI15645.1"/>
    </source>
</evidence>
<protein>
    <submittedName>
        <fullName evidence="1">Uncharacterized protein</fullName>
    </submittedName>
</protein>
<name>A0ABN6PYF3_NOSCO</name>
<keyword evidence="2" id="KW-1185">Reference proteome</keyword>
<gene>
    <name evidence="1" type="ORF">ANSO36C_14470</name>
</gene>
<accession>A0ABN6PYF3</accession>
<sequence>MSSLWEQWQKDLAEIVETLADEVERFFLGMSEVVDTFFELNGRNHRASTQ</sequence>
<reference evidence="1" key="1">
    <citation type="submission" date="2022-04" db="EMBL/GenBank/DDBJ databases">
        <title>Complete genome sequence of a cyanobacterium, Nostoc sp. SO-36, isolated in Antarctica.</title>
        <authorList>
            <person name="Kanesaki Y."/>
            <person name="Effendi D."/>
            <person name="Sakamoto T."/>
            <person name="Ohtani S."/>
            <person name="Awai K."/>
        </authorList>
    </citation>
    <scope>NUCLEOTIDE SEQUENCE</scope>
    <source>
        <strain evidence="1">SO-36</strain>
    </source>
</reference>